<dbReference type="AlphaFoldDB" id="A0A375IWD3"/>
<feature type="compositionally biased region" description="Basic and acidic residues" evidence="1">
    <location>
        <begin position="42"/>
        <end position="51"/>
    </location>
</feature>
<feature type="region of interest" description="Disordered" evidence="1">
    <location>
        <begin position="1"/>
        <end position="21"/>
    </location>
</feature>
<name>A0A375IWD3_9BURK</name>
<gene>
    <name evidence="2" type="ORF">CBM2634_A100299</name>
</gene>
<dbReference type="Proteomes" id="UP000256805">
    <property type="component" value="Unassembled WGS sequence"/>
</dbReference>
<evidence type="ECO:0000256" key="1">
    <source>
        <dbReference type="SAM" id="MobiDB-lite"/>
    </source>
</evidence>
<feature type="region of interest" description="Disordered" evidence="1">
    <location>
        <begin position="40"/>
        <end position="69"/>
    </location>
</feature>
<evidence type="ECO:0000313" key="2">
    <source>
        <dbReference type="EMBL" id="SPR96361.1"/>
    </source>
</evidence>
<reference evidence="2 3" key="1">
    <citation type="submission" date="2018-01" db="EMBL/GenBank/DDBJ databases">
        <authorList>
            <person name="Gaut B.S."/>
            <person name="Morton B.R."/>
            <person name="Clegg M.T."/>
            <person name="Duvall M.R."/>
        </authorList>
    </citation>
    <scope>NUCLEOTIDE SEQUENCE [LARGE SCALE GENOMIC DNA]</scope>
    <source>
        <strain evidence="2">Cupriavidus taiwanensis cmp 52</strain>
    </source>
</reference>
<proteinExistence type="predicted"/>
<dbReference type="EMBL" id="OVTA01000002">
    <property type="protein sequence ID" value="SPR96361.1"/>
    <property type="molecule type" value="Genomic_DNA"/>
</dbReference>
<evidence type="ECO:0000313" key="3">
    <source>
        <dbReference type="Proteomes" id="UP000256805"/>
    </source>
</evidence>
<accession>A0A375IWD3</accession>
<protein>
    <submittedName>
        <fullName evidence="2">Uncharacterized protein</fullName>
    </submittedName>
</protein>
<sequence length="69" mass="7272">MRQTAGDETPGRKLQRRSAAANCAARGRAGLAAVLQSGAPLAHRDAADSHRPGTPASPRFPHFFDPRPA</sequence>
<organism evidence="2 3">
    <name type="scientific">Cupriavidus taiwanensis</name>
    <dbReference type="NCBI Taxonomy" id="164546"/>
    <lineage>
        <taxon>Bacteria</taxon>
        <taxon>Pseudomonadati</taxon>
        <taxon>Pseudomonadota</taxon>
        <taxon>Betaproteobacteria</taxon>
        <taxon>Burkholderiales</taxon>
        <taxon>Burkholderiaceae</taxon>
        <taxon>Cupriavidus</taxon>
    </lineage>
</organism>